<dbReference type="PROSITE" id="PS51029">
    <property type="entry name" value="MADF"/>
    <property type="match status" value="1"/>
</dbReference>
<dbReference type="InterPro" id="IPR039353">
    <property type="entry name" value="TF_Adf1"/>
</dbReference>
<keyword evidence="3" id="KW-1185">Reference proteome</keyword>
<evidence type="ECO:0000313" key="3">
    <source>
        <dbReference type="Proteomes" id="UP001566132"/>
    </source>
</evidence>
<organism evidence="2 3">
    <name type="scientific">Hypothenemus hampei</name>
    <name type="common">Coffee berry borer</name>
    <dbReference type="NCBI Taxonomy" id="57062"/>
    <lineage>
        <taxon>Eukaryota</taxon>
        <taxon>Metazoa</taxon>
        <taxon>Ecdysozoa</taxon>
        <taxon>Arthropoda</taxon>
        <taxon>Hexapoda</taxon>
        <taxon>Insecta</taxon>
        <taxon>Pterygota</taxon>
        <taxon>Neoptera</taxon>
        <taxon>Endopterygota</taxon>
        <taxon>Coleoptera</taxon>
        <taxon>Polyphaga</taxon>
        <taxon>Cucujiformia</taxon>
        <taxon>Curculionidae</taxon>
        <taxon>Scolytinae</taxon>
        <taxon>Hypothenemus</taxon>
    </lineage>
</organism>
<feature type="domain" description="MADF" evidence="1">
    <location>
        <begin position="5"/>
        <end position="94"/>
    </location>
</feature>
<dbReference type="Pfam" id="PF10545">
    <property type="entry name" value="MADF_DNA_bdg"/>
    <property type="match status" value="1"/>
</dbReference>
<evidence type="ECO:0000313" key="2">
    <source>
        <dbReference type="EMBL" id="KAL1488756.1"/>
    </source>
</evidence>
<dbReference type="EMBL" id="JBDJPC010000013">
    <property type="protein sequence ID" value="KAL1488756.1"/>
    <property type="molecule type" value="Genomic_DNA"/>
</dbReference>
<dbReference type="PANTHER" id="PTHR12243:SF67">
    <property type="entry name" value="COREPRESSOR OF PANGOLIN, ISOFORM A-RELATED"/>
    <property type="match status" value="1"/>
</dbReference>
<sequence length="257" mass="29389">MDNEKLIALVKENSVLYDLKHPKYLNAQFKDRIWNNIGEKLQMSGAICKARWSNIRDNYRKSKKRRMIKSGQAAIKAKKYKFEEQLGFLVPYMEERTTYSNVVENDSQTLPVHNCTDDDQNLLIEDNNEANVEINMYEDTVNSSNYDTTEIPISIDKTQKIIHYQIKNKPNTNTESASSVLMKFILQKNEGPSPPEQIHVVDAFLSALAPTLKSFSPYYLNIVKSKIFSIVQEAELDILTQKIITPLSSSTSTSNTP</sequence>
<reference evidence="2 3" key="1">
    <citation type="submission" date="2024-05" db="EMBL/GenBank/DDBJ databases">
        <title>Genetic variation in Jamaican populations of the coffee berry borer (Hypothenemus hampei).</title>
        <authorList>
            <person name="Errbii M."/>
            <person name="Myrie A."/>
        </authorList>
    </citation>
    <scope>NUCLEOTIDE SEQUENCE [LARGE SCALE GENOMIC DNA]</scope>
    <source>
        <strain evidence="2">JA-Hopewell-2020-01-JO</strain>
        <tissue evidence="2">Whole body</tissue>
    </source>
</reference>
<evidence type="ECO:0000259" key="1">
    <source>
        <dbReference type="PROSITE" id="PS51029"/>
    </source>
</evidence>
<dbReference type="SMART" id="SM00595">
    <property type="entry name" value="MADF"/>
    <property type="match status" value="1"/>
</dbReference>
<dbReference type="InterPro" id="IPR006578">
    <property type="entry name" value="MADF-dom"/>
</dbReference>
<gene>
    <name evidence="2" type="ORF">ABEB36_014555</name>
</gene>
<dbReference type="PANTHER" id="PTHR12243">
    <property type="entry name" value="MADF DOMAIN TRANSCRIPTION FACTOR"/>
    <property type="match status" value="1"/>
</dbReference>
<name>A0ABD1E6T1_HYPHA</name>
<dbReference type="AlphaFoldDB" id="A0ABD1E6T1"/>
<comment type="caution">
    <text evidence="2">The sequence shown here is derived from an EMBL/GenBank/DDBJ whole genome shotgun (WGS) entry which is preliminary data.</text>
</comment>
<proteinExistence type="predicted"/>
<protein>
    <recommendedName>
        <fullName evidence="1">MADF domain-containing protein</fullName>
    </recommendedName>
</protein>
<accession>A0ABD1E6T1</accession>
<dbReference type="Proteomes" id="UP001566132">
    <property type="component" value="Unassembled WGS sequence"/>
</dbReference>